<dbReference type="SUPFAM" id="SSF53098">
    <property type="entry name" value="Ribonuclease H-like"/>
    <property type="match status" value="1"/>
</dbReference>
<dbReference type="InterPro" id="IPR054353">
    <property type="entry name" value="IstA-like_C"/>
</dbReference>
<keyword evidence="5" id="KW-1185">Reference proteome</keyword>
<feature type="domain" description="Integrase catalytic" evidence="3">
    <location>
        <begin position="64"/>
        <end position="237"/>
    </location>
</feature>
<comment type="caution">
    <text evidence="4">The sequence shown here is derived from an EMBL/GenBank/DDBJ whole genome shotgun (WGS) entry which is preliminary data.</text>
</comment>
<feature type="region of interest" description="Disordered" evidence="2">
    <location>
        <begin position="59"/>
        <end position="78"/>
    </location>
</feature>
<dbReference type="InterPro" id="IPR001584">
    <property type="entry name" value="Integrase_cat-core"/>
</dbReference>
<proteinExistence type="inferred from homology"/>
<dbReference type="InterPro" id="IPR012337">
    <property type="entry name" value="RNaseH-like_sf"/>
</dbReference>
<dbReference type="PROSITE" id="PS50994">
    <property type="entry name" value="INTEGRASE"/>
    <property type="match status" value="1"/>
</dbReference>
<dbReference type="PANTHER" id="PTHR35004">
    <property type="entry name" value="TRANSPOSASE RV3428C-RELATED"/>
    <property type="match status" value="1"/>
</dbReference>
<name>A0ABX2BRW2_9BURK</name>
<dbReference type="Gene3D" id="3.30.420.10">
    <property type="entry name" value="Ribonuclease H-like superfamily/Ribonuclease H"/>
    <property type="match status" value="1"/>
</dbReference>
<reference evidence="4 5" key="1">
    <citation type="submission" date="2019-11" db="EMBL/GenBank/DDBJ databases">
        <title>Metabolism of dissolved organic matter in forest soils.</title>
        <authorList>
            <person name="Cyle K.T."/>
            <person name="Wilhelm R.C."/>
            <person name="Martinez C.E."/>
        </authorList>
    </citation>
    <scope>NUCLEOTIDE SEQUENCE [LARGE SCALE GENOMIC DNA]</scope>
    <source>
        <strain evidence="4 5">1N</strain>
    </source>
</reference>
<sequence length="418" mass="47053">MPTPPCAPQTLARLQAAFEKARGNVARVQQLLADEQDLNVAYSTLTRWVRQAGLRTPPPRAGEYSFAPGEEMQHDTSPHRVSIGGRLVTAQCAALVLAYSRRLFVLYYPRYTRFEAKHFLLEAARFMDGTAPRCVIDNTSVMIAAGAGANAVIAPEMAAFARTLGFSFFAHRVGHSDRKGRIERPFAWLETNFLPGRSFDDFEDLNRQVLEWCQQIANRKPKRVLGMSPEAAYVIEKPYLQPLPAVLPPVYEVLDRVVDLYGYVSVDTNRYSVPERFVGQPVTVYKYHAGIHIHHRGVPVATHPRLIGQRDARQTEPAHHPTPARVNRTPGVEAQLLKHHPELEAYARALKQRGHGRGVRALKRLLELQRTYPRQAFEAAVQQALHFGLYDLGRLEKLILQQVAGDFFALNRDGDDDA</sequence>
<dbReference type="Proteomes" id="UP000652198">
    <property type="component" value="Unassembled WGS sequence"/>
</dbReference>
<comment type="similarity">
    <text evidence="1">Belongs to the transposase IS21/IS408/IS1162 family.</text>
</comment>
<evidence type="ECO:0000256" key="2">
    <source>
        <dbReference type="SAM" id="MobiDB-lite"/>
    </source>
</evidence>
<evidence type="ECO:0000313" key="4">
    <source>
        <dbReference type="EMBL" id="NPT43489.1"/>
    </source>
</evidence>
<evidence type="ECO:0000313" key="5">
    <source>
        <dbReference type="Proteomes" id="UP000652198"/>
    </source>
</evidence>
<dbReference type="InterPro" id="IPR036397">
    <property type="entry name" value="RNaseH_sf"/>
</dbReference>
<organism evidence="4 5">
    <name type="scientific">Paraburkholderia solitsugae</name>
    <dbReference type="NCBI Taxonomy" id="2675748"/>
    <lineage>
        <taxon>Bacteria</taxon>
        <taxon>Pseudomonadati</taxon>
        <taxon>Pseudomonadota</taxon>
        <taxon>Betaproteobacteria</taxon>
        <taxon>Burkholderiales</taxon>
        <taxon>Burkholderiaceae</taxon>
        <taxon>Paraburkholderia</taxon>
    </lineage>
</organism>
<evidence type="ECO:0000259" key="3">
    <source>
        <dbReference type="PROSITE" id="PS50994"/>
    </source>
</evidence>
<dbReference type="EMBL" id="WOEY01000078">
    <property type="protein sequence ID" value="NPT43489.1"/>
    <property type="molecule type" value="Genomic_DNA"/>
</dbReference>
<gene>
    <name evidence="4" type="ORF">GNZ12_19685</name>
</gene>
<dbReference type="Pfam" id="PF22483">
    <property type="entry name" value="Mu-transpos_C_2"/>
    <property type="match status" value="1"/>
</dbReference>
<dbReference type="PANTHER" id="PTHR35004:SF7">
    <property type="entry name" value="INTEGRASE PROTEIN"/>
    <property type="match status" value="1"/>
</dbReference>
<protein>
    <submittedName>
        <fullName evidence="4">DDE-type integrase/transposase/recombinase</fullName>
    </submittedName>
</protein>
<accession>A0ABX2BRW2</accession>
<evidence type="ECO:0000256" key="1">
    <source>
        <dbReference type="ARBA" id="ARBA00009277"/>
    </source>
</evidence>